<dbReference type="InterPro" id="IPR005151">
    <property type="entry name" value="Tail-specific_protease"/>
</dbReference>
<sequence length="400" mass="42469">MSRNFKHVVLGLAAAVILVIFLGGFAPAGVSSHPLDNAYQQMGVYEEVLHKIQADYVTVPDLADVTTGALHGLLESLDGDSAYLTPVEYKQYLAHQNDGTAQVGLIVSSRAGYATVVSVVPDSPAAGQKIQDGDMIEAINGQSTYNMSVAMVRLLLQGQAGSKITLRMIRAQSILPVNLTMTRADNLAPALEVKQYANNNILYIKPYSLTTHRVDEVIAKLKSMPANTKVLLDLRDSAQGTEADGLRLANAFIQSGTLASLHGQTLATKVFQAKPEDFVTHAPLVVLVNHGTAGAAEIVAGAVLDDKRGDVVGDPTFGEGALVKTITLPDGAAVLLTVGKYETPDGAAIEDKAITPNYLVDESIDSYLAEEGELPASEKNTPIQDDQLNKGLSLLQQKKA</sequence>
<dbReference type="AlphaFoldDB" id="C1F6B4"/>
<dbReference type="GO" id="GO:0030288">
    <property type="term" value="C:outer membrane-bounded periplasmic space"/>
    <property type="evidence" value="ECO:0007669"/>
    <property type="project" value="TreeGrafter"/>
</dbReference>
<dbReference type="InParanoid" id="C1F6B4"/>
<dbReference type="InterPro" id="IPR001478">
    <property type="entry name" value="PDZ"/>
</dbReference>
<dbReference type="GO" id="GO:0008236">
    <property type="term" value="F:serine-type peptidase activity"/>
    <property type="evidence" value="ECO:0007669"/>
    <property type="project" value="InterPro"/>
</dbReference>
<dbReference type="STRING" id="240015.ACP_3345"/>
<dbReference type="KEGG" id="aca:ACP_3345"/>
<dbReference type="SMART" id="SM00228">
    <property type="entry name" value="PDZ"/>
    <property type="match status" value="1"/>
</dbReference>
<name>C1F6B4_ACIC5</name>
<dbReference type="InterPro" id="IPR029045">
    <property type="entry name" value="ClpP/crotonase-like_dom_sf"/>
</dbReference>
<dbReference type="eggNOG" id="COG0793">
    <property type="taxonomic scope" value="Bacteria"/>
</dbReference>
<dbReference type="SUPFAM" id="SSF50156">
    <property type="entry name" value="PDZ domain-like"/>
    <property type="match status" value="1"/>
</dbReference>
<keyword evidence="3" id="KW-1185">Reference proteome</keyword>
<dbReference type="GO" id="GO:0007165">
    <property type="term" value="P:signal transduction"/>
    <property type="evidence" value="ECO:0007669"/>
    <property type="project" value="TreeGrafter"/>
</dbReference>
<dbReference type="GO" id="GO:0004175">
    <property type="term" value="F:endopeptidase activity"/>
    <property type="evidence" value="ECO:0007669"/>
    <property type="project" value="TreeGrafter"/>
</dbReference>
<dbReference type="PANTHER" id="PTHR32060:SF30">
    <property type="entry name" value="CARBOXY-TERMINAL PROCESSING PROTEASE CTPA"/>
    <property type="match status" value="1"/>
</dbReference>
<dbReference type="InterPro" id="IPR036034">
    <property type="entry name" value="PDZ_sf"/>
</dbReference>
<dbReference type="Gene3D" id="3.90.226.10">
    <property type="entry name" value="2-enoyl-CoA Hydratase, Chain A, domain 1"/>
    <property type="match status" value="1"/>
</dbReference>
<reference evidence="2 3" key="1">
    <citation type="journal article" date="2009" name="Appl. Environ. Microbiol.">
        <title>Three genomes from the phylum Acidobacteria provide insight into the lifestyles of these microorganisms in soils.</title>
        <authorList>
            <person name="Ward N.L."/>
            <person name="Challacombe J.F."/>
            <person name="Janssen P.H."/>
            <person name="Henrissat B."/>
            <person name="Coutinho P.M."/>
            <person name="Wu M."/>
            <person name="Xie G."/>
            <person name="Haft D.H."/>
            <person name="Sait M."/>
            <person name="Badger J."/>
            <person name="Barabote R.D."/>
            <person name="Bradley B."/>
            <person name="Brettin T.S."/>
            <person name="Brinkac L.M."/>
            <person name="Bruce D."/>
            <person name="Creasy T."/>
            <person name="Daugherty S.C."/>
            <person name="Davidsen T.M."/>
            <person name="DeBoy R.T."/>
            <person name="Detter J.C."/>
            <person name="Dodson R.J."/>
            <person name="Durkin A.S."/>
            <person name="Ganapathy A."/>
            <person name="Gwinn-Giglio M."/>
            <person name="Han C.S."/>
            <person name="Khouri H."/>
            <person name="Kiss H."/>
            <person name="Kothari S.P."/>
            <person name="Madupu R."/>
            <person name="Nelson K.E."/>
            <person name="Nelson W.C."/>
            <person name="Paulsen I."/>
            <person name="Penn K."/>
            <person name="Ren Q."/>
            <person name="Rosovitz M.J."/>
            <person name="Selengut J.D."/>
            <person name="Shrivastava S."/>
            <person name="Sullivan S.A."/>
            <person name="Tapia R."/>
            <person name="Thompson L.S."/>
            <person name="Watkins K.L."/>
            <person name="Yang Q."/>
            <person name="Yu C."/>
            <person name="Zafar N."/>
            <person name="Zhou L."/>
            <person name="Kuske C.R."/>
        </authorList>
    </citation>
    <scope>NUCLEOTIDE SEQUENCE [LARGE SCALE GENOMIC DNA]</scope>
    <source>
        <strain evidence="3">ATCC 51196 / DSM 11244 / BCRC 80197 / JCM 7670 / NBRC 15755 / NCIMB 13165 / 161</strain>
    </source>
</reference>
<gene>
    <name evidence="2" type="ordered locus">ACP_3345</name>
</gene>
<dbReference type="Pfam" id="PF17820">
    <property type="entry name" value="PDZ_6"/>
    <property type="match status" value="1"/>
</dbReference>
<dbReference type="HOGENOM" id="CLU_017295_3_1_0"/>
<organism evidence="2 3">
    <name type="scientific">Acidobacterium capsulatum (strain ATCC 51196 / DSM 11244 / BCRC 80197 / JCM 7670 / NBRC 15755 / NCIMB 13165 / 161)</name>
    <dbReference type="NCBI Taxonomy" id="240015"/>
    <lineage>
        <taxon>Bacteria</taxon>
        <taxon>Pseudomonadati</taxon>
        <taxon>Acidobacteriota</taxon>
        <taxon>Terriglobia</taxon>
        <taxon>Terriglobales</taxon>
        <taxon>Acidobacteriaceae</taxon>
        <taxon>Acidobacterium</taxon>
    </lineage>
</organism>
<evidence type="ECO:0000313" key="3">
    <source>
        <dbReference type="Proteomes" id="UP000002207"/>
    </source>
</evidence>
<dbReference type="Pfam" id="PF03572">
    <property type="entry name" value="Peptidase_S41"/>
    <property type="match status" value="1"/>
</dbReference>
<dbReference type="Gene3D" id="3.30.750.44">
    <property type="match status" value="1"/>
</dbReference>
<dbReference type="PANTHER" id="PTHR32060">
    <property type="entry name" value="TAIL-SPECIFIC PROTEASE"/>
    <property type="match status" value="1"/>
</dbReference>
<keyword evidence="2" id="KW-0378">Hydrolase</keyword>
<dbReference type="SUPFAM" id="SSF52096">
    <property type="entry name" value="ClpP/crotonase"/>
    <property type="match status" value="1"/>
</dbReference>
<dbReference type="EMBL" id="CP001472">
    <property type="protein sequence ID" value="ACO31980.1"/>
    <property type="molecule type" value="Genomic_DNA"/>
</dbReference>
<evidence type="ECO:0000313" key="2">
    <source>
        <dbReference type="EMBL" id="ACO31980.1"/>
    </source>
</evidence>
<feature type="domain" description="PDZ" evidence="1">
    <location>
        <begin position="90"/>
        <end position="157"/>
    </location>
</feature>
<dbReference type="Gene3D" id="2.30.42.10">
    <property type="match status" value="1"/>
</dbReference>
<protein>
    <submittedName>
        <fullName evidence="2">C-terminal processing peptidase</fullName>
        <ecNumber evidence="2">3.4.21.-</ecNumber>
    </submittedName>
</protein>
<dbReference type="RefSeq" id="WP_015898377.1">
    <property type="nucleotide sequence ID" value="NC_012483.1"/>
</dbReference>
<dbReference type="OrthoDB" id="127841at2"/>
<dbReference type="PROSITE" id="PS50106">
    <property type="entry name" value="PDZ"/>
    <property type="match status" value="1"/>
</dbReference>
<accession>C1F6B4</accession>
<dbReference type="InterPro" id="IPR041489">
    <property type="entry name" value="PDZ_6"/>
</dbReference>
<proteinExistence type="predicted"/>
<dbReference type="EC" id="3.4.21.-" evidence="2"/>
<dbReference type="Proteomes" id="UP000002207">
    <property type="component" value="Chromosome"/>
</dbReference>
<evidence type="ECO:0000259" key="1">
    <source>
        <dbReference type="PROSITE" id="PS50106"/>
    </source>
</evidence>
<dbReference type="SMART" id="SM00245">
    <property type="entry name" value="TSPc"/>
    <property type="match status" value="1"/>
</dbReference>
<dbReference type="GO" id="GO:0006508">
    <property type="term" value="P:proteolysis"/>
    <property type="evidence" value="ECO:0007669"/>
    <property type="project" value="InterPro"/>
</dbReference>